<dbReference type="PANTHER" id="PTHR24251">
    <property type="entry name" value="OVOCHYMASE-RELATED"/>
    <property type="match status" value="1"/>
</dbReference>
<dbReference type="PROSITE" id="PS01180">
    <property type="entry name" value="CUB"/>
    <property type="match status" value="1"/>
</dbReference>
<gene>
    <name evidence="5" type="ORF">CUNI_LOCUS7732</name>
</gene>
<dbReference type="SUPFAM" id="SSF49854">
    <property type="entry name" value="Spermadhesin, CUB domain"/>
    <property type="match status" value="1"/>
</dbReference>
<evidence type="ECO:0000256" key="2">
    <source>
        <dbReference type="ARBA" id="ARBA00023157"/>
    </source>
</evidence>
<feature type="non-terminal residue" evidence="5">
    <location>
        <position position="1"/>
    </location>
</feature>
<dbReference type="Gene3D" id="2.60.120.290">
    <property type="entry name" value="Spermadhesin, CUB domain"/>
    <property type="match status" value="1"/>
</dbReference>
<dbReference type="SMART" id="SM00042">
    <property type="entry name" value="CUB"/>
    <property type="match status" value="1"/>
</dbReference>
<feature type="domain" description="CUB" evidence="4">
    <location>
        <begin position="1"/>
        <end position="116"/>
    </location>
</feature>
<dbReference type="CDD" id="cd00041">
    <property type="entry name" value="CUB"/>
    <property type="match status" value="1"/>
</dbReference>
<dbReference type="FunFam" id="2.60.120.290:FF:000013">
    <property type="entry name" value="Membrane frizzled-related protein"/>
    <property type="match status" value="1"/>
</dbReference>
<evidence type="ECO:0000313" key="6">
    <source>
        <dbReference type="Proteomes" id="UP000678393"/>
    </source>
</evidence>
<name>A0A8S3YYX3_9EUPU</name>
<keyword evidence="2" id="KW-1015">Disulfide bond</keyword>
<reference evidence="5" key="1">
    <citation type="submission" date="2021-04" db="EMBL/GenBank/DDBJ databases">
        <authorList>
            <consortium name="Molecular Ecology Group"/>
        </authorList>
    </citation>
    <scope>NUCLEOTIDE SEQUENCE</scope>
</reference>
<dbReference type="AlphaFoldDB" id="A0A8S3YYX3"/>
<accession>A0A8S3YYX3</accession>
<dbReference type="OrthoDB" id="6149709at2759"/>
<keyword evidence="6" id="KW-1185">Reference proteome</keyword>
<proteinExistence type="predicted"/>
<evidence type="ECO:0000256" key="3">
    <source>
        <dbReference type="PROSITE-ProRule" id="PRU00059"/>
    </source>
</evidence>
<keyword evidence="1" id="KW-0677">Repeat</keyword>
<dbReference type="InterPro" id="IPR000859">
    <property type="entry name" value="CUB_dom"/>
</dbReference>
<comment type="caution">
    <text evidence="5">The sequence shown here is derived from an EMBL/GenBank/DDBJ whole genome shotgun (WGS) entry which is preliminary data.</text>
</comment>
<dbReference type="Pfam" id="PF00431">
    <property type="entry name" value="CUB"/>
    <property type="match status" value="1"/>
</dbReference>
<evidence type="ECO:0000313" key="5">
    <source>
        <dbReference type="EMBL" id="CAG5122174.1"/>
    </source>
</evidence>
<dbReference type="Proteomes" id="UP000678393">
    <property type="component" value="Unassembled WGS sequence"/>
</dbReference>
<evidence type="ECO:0000256" key="1">
    <source>
        <dbReference type="ARBA" id="ARBA00022737"/>
    </source>
</evidence>
<feature type="non-terminal residue" evidence="5">
    <location>
        <position position="116"/>
    </location>
</feature>
<evidence type="ECO:0000259" key="4">
    <source>
        <dbReference type="PROSITE" id="PS01180"/>
    </source>
</evidence>
<dbReference type="EMBL" id="CAJHNH020001236">
    <property type="protein sequence ID" value="CAG5122174.1"/>
    <property type="molecule type" value="Genomic_DNA"/>
</dbReference>
<protein>
    <recommendedName>
        <fullName evidence="4">CUB domain-containing protein</fullName>
    </recommendedName>
</protein>
<dbReference type="InterPro" id="IPR035914">
    <property type="entry name" value="Sperma_CUB_dom_sf"/>
</dbReference>
<sequence>WHKELSADVGYIQSQAFPNQYPDYVNYTWTVVGKPGTVVSLRFSKFYVDASSKCYQDSVEIYDDSKNSSRLIGQYCGDNIPGLLRTRTERMRIHFKTDNGNHDNEAIGFNATYNSH</sequence>
<comment type="caution">
    <text evidence="3">Lacks conserved residue(s) required for the propagation of feature annotation.</text>
</comment>
<organism evidence="5 6">
    <name type="scientific">Candidula unifasciata</name>
    <dbReference type="NCBI Taxonomy" id="100452"/>
    <lineage>
        <taxon>Eukaryota</taxon>
        <taxon>Metazoa</taxon>
        <taxon>Spiralia</taxon>
        <taxon>Lophotrochozoa</taxon>
        <taxon>Mollusca</taxon>
        <taxon>Gastropoda</taxon>
        <taxon>Heterobranchia</taxon>
        <taxon>Euthyneura</taxon>
        <taxon>Panpulmonata</taxon>
        <taxon>Eupulmonata</taxon>
        <taxon>Stylommatophora</taxon>
        <taxon>Helicina</taxon>
        <taxon>Helicoidea</taxon>
        <taxon>Geomitridae</taxon>
        <taxon>Candidula</taxon>
    </lineage>
</organism>